<evidence type="ECO:0000256" key="1">
    <source>
        <dbReference type="SAM" id="Phobius"/>
    </source>
</evidence>
<feature type="transmembrane region" description="Helical" evidence="1">
    <location>
        <begin position="12"/>
        <end position="30"/>
    </location>
</feature>
<protein>
    <submittedName>
        <fullName evidence="2">Uncharacterized protein</fullName>
    </submittedName>
</protein>
<gene>
    <name evidence="2" type="ORF">FLP10_11235</name>
</gene>
<keyword evidence="1" id="KW-0472">Membrane</keyword>
<name>A0A5C1YH85_9MICO</name>
<evidence type="ECO:0000313" key="3">
    <source>
        <dbReference type="Proteomes" id="UP000324678"/>
    </source>
</evidence>
<reference evidence="2 3" key="1">
    <citation type="submission" date="2019-09" db="EMBL/GenBank/DDBJ databases">
        <title>Genome sequencing of strain KACC 19306.</title>
        <authorList>
            <person name="Heo J."/>
            <person name="Kim S.-J."/>
            <person name="Kim J.-S."/>
            <person name="Hong S.-B."/>
            <person name="Kwon S.-W."/>
        </authorList>
    </citation>
    <scope>NUCLEOTIDE SEQUENCE [LARGE SCALE GENOMIC DNA]</scope>
    <source>
        <strain evidence="2 3">KACC 19306</strain>
    </source>
</reference>
<accession>A0A5C1YH85</accession>
<dbReference type="Proteomes" id="UP000324678">
    <property type="component" value="Chromosome"/>
</dbReference>
<keyword evidence="1" id="KW-0812">Transmembrane</keyword>
<feature type="transmembrane region" description="Helical" evidence="1">
    <location>
        <begin position="42"/>
        <end position="60"/>
    </location>
</feature>
<keyword evidence="3" id="KW-1185">Reference proteome</keyword>
<organism evidence="2 3">
    <name type="scientific">Agromyces intestinalis</name>
    <dbReference type="NCBI Taxonomy" id="2592652"/>
    <lineage>
        <taxon>Bacteria</taxon>
        <taxon>Bacillati</taxon>
        <taxon>Actinomycetota</taxon>
        <taxon>Actinomycetes</taxon>
        <taxon>Micrococcales</taxon>
        <taxon>Microbacteriaceae</taxon>
        <taxon>Agromyces</taxon>
    </lineage>
</organism>
<dbReference type="AlphaFoldDB" id="A0A5C1YH85"/>
<dbReference type="EMBL" id="CP043505">
    <property type="protein sequence ID" value="QEO14925.1"/>
    <property type="molecule type" value="Genomic_DNA"/>
</dbReference>
<evidence type="ECO:0000313" key="2">
    <source>
        <dbReference type="EMBL" id="QEO14925.1"/>
    </source>
</evidence>
<dbReference type="KEGG" id="ail:FLP10_11235"/>
<sequence>MEIRGVRSPGKAAIGALLFVFALVLFGFAISPSAPPPTNSRVIAAGFPVGSAVSQLFVWGEHLDPIRRHNARDVDPEAERVFRLHVVVSQSPVGEPPIASSLYLVGITSDQVFRCGDADENTPAPVYTQTEFDLIEPVAQRAVLDYFTDPERHGDVIDSPSWDAGESISDDDAKKAARRASIVKVTGTPVAATVTADGGEKQVVRQRYSCDLAAEIAWSVDGFWPLPDRRIYYQFPAISARSEGVADRTYVEVSSQHLFDRKIGEFAVRSELGQSARDNGQLYLDTSSNGTEAGEAGQQLRRVAVEFTPQAWTTATQAALFLAGILASLATTLIVGGLSPLRLHVT</sequence>
<proteinExistence type="predicted"/>
<keyword evidence="1" id="KW-1133">Transmembrane helix</keyword>
<dbReference type="RefSeq" id="WP_149160944.1">
    <property type="nucleotide sequence ID" value="NZ_CP043505.1"/>
</dbReference>
<feature type="transmembrane region" description="Helical" evidence="1">
    <location>
        <begin position="318"/>
        <end position="338"/>
    </location>
</feature>